<evidence type="ECO:0000256" key="4">
    <source>
        <dbReference type="ARBA" id="ARBA00022679"/>
    </source>
</evidence>
<dbReference type="Gene3D" id="3.40.50.2020">
    <property type="match status" value="1"/>
</dbReference>
<evidence type="ECO:0000313" key="8">
    <source>
        <dbReference type="Proteomes" id="UP001476950"/>
    </source>
</evidence>
<feature type="binding site" evidence="6">
    <location>
        <position position="173"/>
    </location>
    <ligand>
        <name>orotate</name>
        <dbReference type="ChEBI" id="CHEBI:30839"/>
    </ligand>
</feature>
<feature type="binding site" description="in other chain" evidence="6">
    <location>
        <position position="115"/>
    </location>
    <ligand>
        <name>5-phospho-alpha-D-ribose 1-diphosphate</name>
        <dbReference type="ChEBI" id="CHEBI:58017"/>
        <note>ligand shared between dimeric partners</note>
    </ligand>
</feature>
<dbReference type="InterPro" id="IPR004467">
    <property type="entry name" value="Or_phspho_trans_dom"/>
</dbReference>
<evidence type="ECO:0000256" key="2">
    <source>
        <dbReference type="ARBA" id="ARBA00011971"/>
    </source>
</evidence>
<comment type="caution">
    <text evidence="7">The sequence shown here is derived from an EMBL/GenBank/DDBJ whole genome shotgun (WGS) entry which is preliminary data.</text>
</comment>
<evidence type="ECO:0000313" key="7">
    <source>
        <dbReference type="EMBL" id="MEP1061402.1"/>
    </source>
</evidence>
<keyword evidence="4 6" id="KW-0808">Transferase</keyword>
<dbReference type="InterPro" id="IPR029057">
    <property type="entry name" value="PRTase-like"/>
</dbReference>
<comment type="similarity">
    <text evidence="6">Belongs to the purine/pyrimidine phosphoribosyltransferase family. PyrE subfamily.</text>
</comment>
<keyword evidence="8" id="KW-1185">Reference proteome</keyword>
<gene>
    <name evidence="6 7" type="primary">pyrE</name>
    <name evidence="7" type="ORF">NDI38_23515</name>
</gene>
<evidence type="ECO:0000256" key="1">
    <source>
        <dbReference type="ARBA" id="ARBA00004889"/>
    </source>
</evidence>
<dbReference type="NCBIfam" id="TIGR00336">
    <property type="entry name" value="pyrE"/>
    <property type="match status" value="1"/>
</dbReference>
<dbReference type="RefSeq" id="WP_190447221.1">
    <property type="nucleotide sequence ID" value="NZ_JAMPLM010000033.1"/>
</dbReference>
<feature type="binding site" evidence="6">
    <location>
        <position position="145"/>
    </location>
    <ligand>
        <name>orotate</name>
        <dbReference type="ChEBI" id="CHEBI:30839"/>
    </ligand>
</feature>
<feature type="binding site" description="in other chain" evidence="6">
    <location>
        <begin position="141"/>
        <end position="149"/>
    </location>
    <ligand>
        <name>5-phospho-alpha-D-ribose 1-diphosphate</name>
        <dbReference type="ChEBI" id="CHEBI:58017"/>
        <note>ligand shared between dimeric partners</note>
    </ligand>
</feature>
<evidence type="ECO:0000256" key="6">
    <source>
        <dbReference type="HAMAP-Rule" id="MF_01208"/>
    </source>
</evidence>
<evidence type="ECO:0000256" key="5">
    <source>
        <dbReference type="ARBA" id="ARBA00022975"/>
    </source>
</evidence>
<dbReference type="PANTHER" id="PTHR19278">
    <property type="entry name" value="OROTATE PHOSPHORIBOSYLTRANSFERASE"/>
    <property type="match status" value="1"/>
</dbReference>
<keyword evidence="5 6" id="KW-0665">Pyrimidine biosynthesis</keyword>
<dbReference type="GO" id="GO:0004588">
    <property type="term" value="F:orotate phosphoribosyltransferase activity"/>
    <property type="evidence" value="ECO:0007669"/>
    <property type="project" value="UniProtKB-EC"/>
</dbReference>
<organism evidence="7 8">
    <name type="scientific">Stenomitos frigidus AS-A4</name>
    <dbReference type="NCBI Taxonomy" id="2933935"/>
    <lineage>
        <taxon>Bacteria</taxon>
        <taxon>Bacillati</taxon>
        <taxon>Cyanobacteriota</taxon>
        <taxon>Cyanophyceae</taxon>
        <taxon>Leptolyngbyales</taxon>
        <taxon>Leptolyngbyaceae</taxon>
        <taxon>Stenomitos</taxon>
    </lineage>
</organism>
<comment type="subunit">
    <text evidence="6">Homodimer.</text>
</comment>
<dbReference type="Proteomes" id="UP001476950">
    <property type="component" value="Unassembled WGS sequence"/>
</dbReference>
<feature type="binding site" evidence="6">
    <location>
        <position position="120"/>
    </location>
    <ligand>
        <name>5-phospho-alpha-D-ribose 1-diphosphate</name>
        <dbReference type="ChEBI" id="CHEBI:58017"/>
        <note>ligand shared between dimeric partners</note>
    </ligand>
</feature>
<dbReference type="EMBL" id="JAMPLM010000033">
    <property type="protein sequence ID" value="MEP1061402.1"/>
    <property type="molecule type" value="Genomic_DNA"/>
</dbReference>
<dbReference type="EC" id="2.4.2.10" evidence="2 6"/>
<comment type="pathway">
    <text evidence="1 6">Pyrimidine metabolism; UMP biosynthesis via de novo pathway; UMP from orotate: step 1/2.</text>
</comment>
<dbReference type="InterPro" id="IPR000836">
    <property type="entry name" value="PRTase_dom"/>
</dbReference>
<accession>A0ABV0KQ77</accession>
<keyword evidence="3 6" id="KW-0328">Glycosyltransferase</keyword>
<dbReference type="CDD" id="cd06223">
    <property type="entry name" value="PRTases_typeI"/>
    <property type="match status" value="1"/>
</dbReference>
<evidence type="ECO:0000256" key="3">
    <source>
        <dbReference type="ARBA" id="ARBA00022676"/>
    </source>
</evidence>
<feature type="binding site" evidence="6">
    <location>
        <position position="118"/>
    </location>
    <ligand>
        <name>5-phospho-alpha-D-ribose 1-diphosphate</name>
        <dbReference type="ChEBI" id="CHEBI:58017"/>
        <note>ligand shared between dimeric partners</note>
    </ligand>
</feature>
<dbReference type="HAMAP" id="MF_01208">
    <property type="entry name" value="PyrE"/>
    <property type="match status" value="1"/>
</dbReference>
<dbReference type="SUPFAM" id="SSF53271">
    <property type="entry name" value="PRTase-like"/>
    <property type="match status" value="1"/>
</dbReference>
<feature type="binding site" evidence="6">
    <location>
        <position position="114"/>
    </location>
    <ligand>
        <name>5-phospho-alpha-D-ribose 1-diphosphate</name>
        <dbReference type="ChEBI" id="CHEBI:58017"/>
        <note>ligand shared between dimeric partners</note>
    </ligand>
</feature>
<comment type="function">
    <text evidence="6">Catalyzes the transfer of a ribosyl phosphate group from 5-phosphoribose 1-diphosphate to orotate, leading to the formation of orotidine monophosphate (OMP).</text>
</comment>
<comment type="catalytic activity">
    <reaction evidence="6">
        <text>orotidine 5'-phosphate + diphosphate = orotate + 5-phospho-alpha-D-ribose 1-diphosphate</text>
        <dbReference type="Rhea" id="RHEA:10380"/>
        <dbReference type="ChEBI" id="CHEBI:30839"/>
        <dbReference type="ChEBI" id="CHEBI:33019"/>
        <dbReference type="ChEBI" id="CHEBI:57538"/>
        <dbReference type="ChEBI" id="CHEBI:58017"/>
        <dbReference type="EC" id="2.4.2.10"/>
    </reaction>
</comment>
<dbReference type="PANTHER" id="PTHR19278:SF9">
    <property type="entry name" value="URIDINE 5'-MONOPHOSPHATE SYNTHASE"/>
    <property type="match status" value="1"/>
</dbReference>
<name>A0ABV0KQ77_9CYAN</name>
<reference evidence="7 8" key="1">
    <citation type="submission" date="2022-04" db="EMBL/GenBank/DDBJ databases">
        <title>Positive selection, recombination, and allopatry shape intraspecific diversity of widespread and dominant cyanobacteria.</title>
        <authorList>
            <person name="Wei J."/>
            <person name="Shu W."/>
            <person name="Hu C."/>
        </authorList>
    </citation>
    <scope>NUCLEOTIDE SEQUENCE [LARGE SCALE GENOMIC DNA]</scope>
    <source>
        <strain evidence="7 8">AS-A4</strain>
    </source>
</reference>
<keyword evidence="6" id="KW-0460">Magnesium</keyword>
<protein>
    <recommendedName>
        <fullName evidence="2 6">Orotate phosphoribosyltransferase</fullName>
        <shortName evidence="6">OPRT</shortName>
        <shortName evidence="6">OPRTase</shortName>
        <ecNumber evidence="2 6">2.4.2.10</ecNumber>
    </recommendedName>
</protein>
<proteinExistence type="inferred from homology"/>
<sequence length="211" mass="22442">MTKIDRSLTDAPQSIATVDLSTLRQQLLDLFCQVAYQEGDFLLTSGQRATYYINGKQITLHPQGGLAVGRLLLPLLPEGTQAVAGLTLGADPIVTAVSVVAAYEGRSLPALIIRKEAKGHGTRAYIEGPGLPEGSAITVLEDVVTTGQSALKAVERLQQAGYQVNGVISLVDRQQGGAELYQKVGLPFQAIFAIAEIQQRSAELREQATAS</sequence>
<comment type="cofactor">
    <cofactor evidence="6">
        <name>Mg(2+)</name>
        <dbReference type="ChEBI" id="CHEBI:18420"/>
    </cofactor>
</comment>
<dbReference type="InterPro" id="IPR023031">
    <property type="entry name" value="OPRT"/>
</dbReference>
<comment type="caution">
    <text evidence="6">Lacks conserved residue(s) required for the propagation of feature annotation.</text>
</comment>